<dbReference type="AlphaFoldDB" id="A0A383VR30"/>
<dbReference type="EMBL" id="FNXT01000826">
    <property type="protein sequence ID" value="SZX67967.1"/>
    <property type="molecule type" value="Genomic_DNA"/>
</dbReference>
<dbReference type="Proteomes" id="UP000256970">
    <property type="component" value="Unassembled WGS sequence"/>
</dbReference>
<keyword evidence="1" id="KW-0472">Membrane</keyword>
<name>A0A383VR30_TETOB</name>
<proteinExistence type="predicted"/>
<sequence>MASTGLHVQPPAAAEAGAEAPGAWRQLKAAWKGIWKNKLAPRKAFASFKETGGLLLASCAQSGGSFAMFLLAWALAVGGVAAAAVAVGVRYSADAGLNFAMSVGTHSLMNTLAQCALDQLRSPPLGRMYILLSHHMIVSFVLFFCTTAVALASVVAWALSFLLNCMAKVLKGNAAELAISWSQGLSGWVSSTWSSP</sequence>
<evidence type="ECO:0000256" key="1">
    <source>
        <dbReference type="SAM" id="Phobius"/>
    </source>
</evidence>
<accession>A0A383VR30</accession>
<reference evidence="2 3" key="1">
    <citation type="submission" date="2016-10" db="EMBL/GenBank/DDBJ databases">
        <authorList>
            <person name="Cai Z."/>
        </authorList>
    </citation>
    <scope>NUCLEOTIDE SEQUENCE [LARGE SCALE GENOMIC DNA]</scope>
</reference>
<organism evidence="2 3">
    <name type="scientific">Tetradesmus obliquus</name>
    <name type="common">Green alga</name>
    <name type="synonym">Acutodesmus obliquus</name>
    <dbReference type="NCBI Taxonomy" id="3088"/>
    <lineage>
        <taxon>Eukaryota</taxon>
        <taxon>Viridiplantae</taxon>
        <taxon>Chlorophyta</taxon>
        <taxon>core chlorophytes</taxon>
        <taxon>Chlorophyceae</taxon>
        <taxon>CS clade</taxon>
        <taxon>Sphaeropleales</taxon>
        <taxon>Scenedesmaceae</taxon>
        <taxon>Tetradesmus</taxon>
    </lineage>
</organism>
<feature type="transmembrane region" description="Helical" evidence="1">
    <location>
        <begin position="137"/>
        <end position="163"/>
    </location>
</feature>
<evidence type="ECO:0000313" key="3">
    <source>
        <dbReference type="Proteomes" id="UP000256970"/>
    </source>
</evidence>
<keyword evidence="1" id="KW-1133">Transmembrane helix</keyword>
<gene>
    <name evidence="2" type="ORF">BQ4739_LOCUS8300</name>
</gene>
<protein>
    <submittedName>
        <fullName evidence="2">Uncharacterized protein</fullName>
    </submittedName>
</protein>
<keyword evidence="3" id="KW-1185">Reference proteome</keyword>
<feature type="transmembrane region" description="Helical" evidence="1">
    <location>
        <begin position="66"/>
        <end position="89"/>
    </location>
</feature>
<keyword evidence="1" id="KW-0812">Transmembrane</keyword>
<evidence type="ECO:0000313" key="2">
    <source>
        <dbReference type="EMBL" id="SZX67967.1"/>
    </source>
</evidence>